<dbReference type="GO" id="GO:0055129">
    <property type="term" value="P:L-proline biosynthetic process"/>
    <property type="evidence" value="ECO:0007669"/>
    <property type="project" value="UniProtKB-UniRule"/>
</dbReference>
<evidence type="ECO:0000256" key="4">
    <source>
        <dbReference type="ARBA" id="ARBA00023002"/>
    </source>
</evidence>
<evidence type="ECO:0000256" key="7">
    <source>
        <dbReference type="NCBIfam" id="TIGR00112"/>
    </source>
</evidence>
<dbReference type="InterPro" id="IPR029036">
    <property type="entry name" value="P5CR_dimer"/>
</dbReference>
<dbReference type="NCBIfam" id="TIGR00112">
    <property type="entry name" value="proC"/>
    <property type="match status" value="1"/>
</dbReference>
<evidence type="ECO:0000259" key="9">
    <source>
        <dbReference type="Pfam" id="PF03807"/>
    </source>
</evidence>
<dbReference type="HAMAP" id="MF_01925">
    <property type="entry name" value="P5C_reductase"/>
    <property type="match status" value="1"/>
</dbReference>
<dbReference type="FunFam" id="1.10.3730.10:FF:000001">
    <property type="entry name" value="Pyrroline-5-carboxylate reductase"/>
    <property type="match status" value="1"/>
</dbReference>
<comment type="caution">
    <text evidence="11">The sequence shown here is derived from an EMBL/GenBank/DDBJ whole genome shotgun (WGS) entry which is preliminary data.</text>
</comment>
<dbReference type="SUPFAM" id="SSF51735">
    <property type="entry name" value="NAD(P)-binding Rossmann-fold domains"/>
    <property type="match status" value="1"/>
</dbReference>
<keyword evidence="3 6" id="KW-0521">NADP</keyword>
<dbReference type="PIRSF" id="PIRSF000193">
    <property type="entry name" value="Pyrrol-5-carb_rd"/>
    <property type="match status" value="1"/>
</dbReference>
<evidence type="ECO:0000256" key="6">
    <source>
        <dbReference type="HAMAP-Rule" id="MF_01925"/>
    </source>
</evidence>
<protein>
    <recommendedName>
        <fullName evidence="6 7">Pyrroline-5-carboxylate reductase</fullName>
        <shortName evidence="6">P5C reductase</shortName>
        <shortName evidence="6">P5CR</shortName>
        <ecNumber evidence="6 7">1.5.1.2</ecNumber>
    </recommendedName>
    <alternativeName>
        <fullName evidence="6">PCA reductase</fullName>
    </alternativeName>
</protein>
<comment type="catalytic activity">
    <reaction evidence="6">
        <text>L-proline + NAD(+) = (S)-1-pyrroline-5-carboxylate + NADH + 2 H(+)</text>
        <dbReference type="Rhea" id="RHEA:14105"/>
        <dbReference type="ChEBI" id="CHEBI:15378"/>
        <dbReference type="ChEBI" id="CHEBI:17388"/>
        <dbReference type="ChEBI" id="CHEBI:57540"/>
        <dbReference type="ChEBI" id="CHEBI:57945"/>
        <dbReference type="ChEBI" id="CHEBI:60039"/>
        <dbReference type="EC" id="1.5.1.2"/>
    </reaction>
</comment>
<feature type="domain" description="Pyrroline-5-carboxylate reductase dimerisation" evidence="10">
    <location>
        <begin position="177"/>
        <end position="281"/>
    </location>
</feature>
<dbReference type="InterPro" id="IPR000304">
    <property type="entry name" value="Pyrroline-COOH_reductase"/>
</dbReference>
<evidence type="ECO:0000313" key="11">
    <source>
        <dbReference type="EMBL" id="MCI0182813.1"/>
    </source>
</evidence>
<comment type="similarity">
    <text evidence="1 6 8">Belongs to the pyrroline-5-carboxylate reductase family.</text>
</comment>
<comment type="pathway">
    <text evidence="6 8">Amino-acid biosynthesis; L-proline biosynthesis; L-proline from L-glutamate 5-semialdehyde: step 1/1.</text>
</comment>
<dbReference type="GO" id="GO:0004735">
    <property type="term" value="F:pyrroline-5-carboxylate reductase activity"/>
    <property type="evidence" value="ECO:0007669"/>
    <property type="project" value="UniProtKB-UniRule"/>
</dbReference>
<dbReference type="InterPro" id="IPR008927">
    <property type="entry name" value="6-PGluconate_DH-like_C_sf"/>
</dbReference>
<dbReference type="Pfam" id="PF03807">
    <property type="entry name" value="F420_oxidored"/>
    <property type="match status" value="1"/>
</dbReference>
<proteinExistence type="inferred from homology"/>
<name>A0A9X2ABC8_9BACL</name>
<comment type="function">
    <text evidence="5 6">Catalyzes the reduction of 1-pyrroline-5-carboxylate (PCA) to L-proline.</text>
</comment>
<dbReference type="InterPro" id="IPR053790">
    <property type="entry name" value="P5CR-like_CS"/>
</dbReference>
<keyword evidence="2 6" id="KW-0641">Proline biosynthesis</keyword>
<dbReference type="InterPro" id="IPR028939">
    <property type="entry name" value="P5C_Rdtase_cat_N"/>
</dbReference>
<dbReference type="InterPro" id="IPR036291">
    <property type="entry name" value="NAD(P)-bd_dom_sf"/>
</dbReference>
<comment type="catalytic activity">
    <reaction evidence="6 8">
        <text>L-proline + NADP(+) = (S)-1-pyrroline-5-carboxylate + NADPH + 2 H(+)</text>
        <dbReference type="Rhea" id="RHEA:14109"/>
        <dbReference type="ChEBI" id="CHEBI:15378"/>
        <dbReference type="ChEBI" id="CHEBI:17388"/>
        <dbReference type="ChEBI" id="CHEBI:57783"/>
        <dbReference type="ChEBI" id="CHEBI:58349"/>
        <dbReference type="ChEBI" id="CHEBI:60039"/>
        <dbReference type="EC" id="1.5.1.2"/>
    </reaction>
</comment>
<evidence type="ECO:0000256" key="3">
    <source>
        <dbReference type="ARBA" id="ARBA00022857"/>
    </source>
</evidence>
<gene>
    <name evidence="11" type="primary">proC_2</name>
    <name evidence="6" type="synonym">proC</name>
    <name evidence="11" type="ORF">MM817_01082</name>
</gene>
<dbReference type="EC" id="1.5.1.2" evidence="6 7"/>
<keyword evidence="4 6" id="KW-0560">Oxidoreductase</keyword>
<evidence type="ECO:0000256" key="1">
    <source>
        <dbReference type="ARBA" id="ARBA00005525"/>
    </source>
</evidence>
<keyword evidence="6" id="KW-0963">Cytoplasm</keyword>
<dbReference type="PROSITE" id="PS00521">
    <property type="entry name" value="P5CR"/>
    <property type="match status" value="1"/>
</dbReference>
<dbReference type="PANTHER" id="PTHR11645">
    <property type="entry name" value="PYRROLINE-5-CARBOXYLATE REDUCTASE"/>
    <property type="match status" value="1"/>
</dbReference>
<evidence type="ECO:0000256" key="8">
    <source>
        <dbReference type="RuleBase" id="RU003903"/>
    </source>
</evidence>
<dbReference type="PANTHER" id="PTHR11645:SF49">
    <property type="entry name" value="PYRROLINE-5-CARBOXYLATE REDUCTASE 1"/>
    <property type="match status" value="1"/>
</dbReference>
<evidence type="ECO:0000259" key="10">
    <source>
        <dbReference type="Pfam" id="PF14748"/>
    </source>
</evidence>
<dbReference type="AlphaFoldDB" id="A0A9X2ABC8"/>
<comment type="subcellular location">
    <subcellularLocation>
        <location evidence="6">Cytoplasm</location>
    </subcellularLocation>
</comment>
<dbReference type="Gene3D" id="1.10.3730.10">
    <property type="entry name" value="ProC C-terminal domain-like"/>
    <property type="match status" value="1"/>
</dbReference>
<dbReference type="Gene3D" id="3.40.50.720">
    <property type="entry name" value="NAD(P)-binding Rossmann-like Domain"/>
    <property type="match status" value="1"/>
</dbReference>
<reference evidence="11" key="1">
    <citation type="submission" date="2022-03" db="EMBL/GenBank/DDBJ databases">
        <title>Draft Genome Sequence of Firmicute Strain S0AB, a Heterotrophic Iron/Sulfur-Oxidizing Extreme Acidophile.</title>
        <authorList>
            <person name="Vergara E."/>
            <person name="Pakostova E."/>
            <person name="Johnson D.B."/>
            <person name="Holmes D.S."/>
        </authorList>
    </citation>
    <scope>NUCLEOTIDE SEQUENCE</scope>
    <source>
        <strain evidence="11">S0AB</strain>
    </source>
</reference>
<dbReference type="SUPFAM" id="SSF48179">
    <property type="entry name" value="6-phosphogluconate dehydrogenase C-terminal domain-like"/>
    <property type="match status" value="1"/>
</dbReference>
<dbReference type="EMBL" id="JALBUF010000002">
    <property type="protein sequence ID" value="MCI0182813.1"/>
    <property type="molecule type" value="Genomic_DNA"/>
</dbReference>
<evidence type="ECO:0000313" key="12">
    <source>
        <dbReference type="Proteomes" id="UP001139263"/>
    </source>
</evidence>
<keyword evidence="12" id="KW-1185">Reference proteome</keyword>
<keyword evidence="6 8" id="KW-0028">Amino-acid biosynthesis</keyword>
<sequence length="293" mass="31161">MTSHHEKLDDMTIAFVGAGSIAEALIKGLTETGIGHATRLLVVNRHNPARLAYLEAQYDVIAGKDIRQAVVDADIILLCMKPKDIHEALPVIAAHARVDALYISVVAGYTIRSIQEMIACGNPLASTPRIVRTMPNTSCAVGKSATAYAMSDSCTARDRVYVEAILCSVGTSCTVDEHLLNAVTGLSGSGPAYVYYLVEALTLAGMDVGLDEQTSYSLVIQTLYGAAHMLTHTGESPAILRDRVTSPGGTTFAGISTLQQFGFEHAIRQAVVNATKRATELGDHSYPPTPSSK</sequence>
<evidence type="ECO:0000256" key="5">
    <source>
        <dbReference type="ARBA" id="ARBA00058118"/>
    </source>
</evidence>
<accession>A0A9X2ABC8</accession>
<dbReference type="RefSeq" id="WP_241712419.1">
    <property type="nucleotide sequence ID" value="NZ_JALBUF010000002.1"/>
</dbReference>
<dbReference type="GO" id="GO:0005737">
    <property type="term" value="C:cytoplasm"/>
    <property type="evidence" value="ECO:0007669"/>
    <property type="project" value="UniProtKB-SubCell"/>
</dbReference>
<feature type="domain" description="Pyrroline-5-carboxylate reductase catalytic N-terminal" evidence="9">
    <location>
        <begin position="12"/>
        <end position="108"/>
    </location>
</feature>
<dbReference type="Pfam" id="PF14748">
    <property type="entry name" value="P5CR_dimer"/>
    <property type="match status" value="1"/>
</dbReference>
<organism evidence="11 12">
    <name type="scientific">Sulfoacidibacillus ferrooxidans</name>
    <dbReference type="NCBI Taxonomy" id="2005001"/>
    <lineage>
        <taxon>Bacteria</taxon>
        <taxon>Bacillati</taxon>
        <taxon>Bacillota</taxon>
        <taxon>Bacilli</taxon>
        <taxon>Bacillales</taxon>
        <taxon>Alicyclobacillaceae</taxon>
        <taxon>Sulfoacidibacillus</taxon>
    </lineage>
</organism>
<dbReference type="Proteomes" id="UP001139263">
    <property type="component" value="Unassembled WGS sequence"/>
</dbReference>
<evidence type="ECO:0000256" key="2">
    <source>
        <dbReference type="ARBA" id="ARBA00022650"/>
    </source>
</evidence>